<dbReference type="AlphaFoldDB" id="A0A8H1KZN9"/>
<sequence length="522" mass="55549">MLAAAGFLAPALVAVDWTSPPAHAVENDRVAGQWNMNGERDGIDGTVPESRWLTQIRRMLNDDGVQVASLQEAGNGPPPSSHQSERVFPQPGVTEHLYNIGTNSRPDIVNIYWADPGQQRNGLAIASRETARDAVQLPVGGRFNSRPMMGVQFGETWYFNAHALSNGPTAPNDAEDIIETARQFMARYHPGQDWVVLADFNRSPGRMPANLQNHIVASNQPTHQGGGELDFAYMQNENNSTVNAVRGGTNSDHTAYVRYLPNPYCGGGSPLRRRAEEEKKDDHSDSVKPENPGTGGADAGPHGTAPSPGTGAGAAPSAPDGDARATGVGEDAAPTGNGARGTDTAPSGAGTGAGATDSDARGADTAEAGKKELERRADSMDPEEQCHTPVPGDTYRIFPHHLDNAVLADEYPEGNAAPPTVKKPSGSDTEKVQVLFSTRPGEYLLAFDDGWCLTRYAGPSNAVTEIPCDPQTAVPTSAHWKFLKGQIVTPDLGGTLQPSPNELGAPLKTETGLYQWRFEPVR</sequence>
<comment type="caution">
    <text evidence="3">The sequence shown here is derived from an EMBL/GenBank/DDBJ whole genome shotgun (WGS) entry which is preliminary data.</text>
</comment>
<dbReference type="Gene3D" id="3.60.10.10">
    <property type="entry name" value="Endonuclease/exonuclease/phosphatase"/>
    <property type="match status" value="1"/>
</dbReference>
<proteinExistence type="predicted"/>
<organism evidence="3 4">
    <name type="scientific">Streptomyces albus</name>
    <dbReference type="NCBI Taxonomy" id="1888"/>
    <lineage>
        <taxon>Bacteria</taxon>
        <taxon>Bacillati</taxon>
        <taxon>Actinomycetota</taxon>
        <taxon>Actinomycetes</taxon>
        <taxon>Kitasatosporales</taxon>
        <taxon>Streptomycetaceae</taxon>
        <taxon>Streptomyces</taxon>
    </lineage>
</organism>
<protein>
    <recommendedName>
        <fullName evidence="2">Endonuclease/exonuclease/phosphatase domain-containing protein</fullName>
    </recommendedName>
</protein>
<dbReference type="EMBL" id="RCIY01000120">
    <property type="protein sequence ID" value="TGG74683.1"/>
    <property type="molecule type" value="Genomic_DNA"/>
</dbReference>
<feature type="domain" description="Endonuclease/exonuclease/phosphatase" evidence="2">
    <location>
        <begin position="32"/>
        <end position="253"/>
    </location>
</feature>
<name>A0A8H1KZN9_9ACTN</name>
<feature type="compositionally biased region" description="Low complexity" evidence="1">
    <location>
        <begin position="299"/>
        <end position="320"/>
    </location>
</feature>
<dbReference type="PRINTS" id="PR01388">
    <property type="entry name" value="CDTOXINB"/>
</dbReference>
<dbReference type="GO" id="GO:0003824">
    <property type="term" value="F:catalytic activity"/>
    <property type="evidence" value="ECO:0007669"/>
    <property type="project" value="InterPro"/>
</dbReference>
<accession>A0A8H1KZN9</accession>
<dbReference type="SUPFAM" id="SSF56219">
    <property type="entry name" value="DNase I-like"/>
    <property type="match status" value="1"/>
</dbReference>
<dbReference type="Proteomes" id="UP000298111">
    <property type="component" value="Unassembled WGS sequence"/>
</dbReference>
<dbReference type="InterPro" id="IPR005135">
    <property type="entry name" value="Endo/exonuclease/phosphatase"/>
</dbReference>
<dbReference type="Pfam" id="PF03372">
    <property type="entry name" value="Exo_endo_phos"/>
    <property type="match status" value="1"/>
</dbReference>
<evidence type="ECO:0000259" key="2">
    <source>
        <dbReference type="Pfam" id="PF03372"/>
    </source>
</evidence>
<feature type="compositionally biased region" description="Basic and acidic residues" evidence="1">
    <location>
        <begin position="358"/>
        <end position="379"/>
    </location>
</feature>
<reference evidence="3 4" key="1">
    <citation type="submission" date="2018-10" db="EMBL/GenBank/DDBJ databases">
        <title>Isolation of pseudouridimycin from Streptomyces albus DSM 40763.</title>
        <authorList>
            <person name="Rosenqvist P."/>
            <person name="Metsae-Ketelae M."/>
            <person name="Virta P."/>
        </authorList>
    </citation>
    <scope>NUCLEOTIDE SEQUENCE [LARGE SCALE GENOMIC DNA]</scope>
    <source>
        <strain evidence="3 4">DSM 40763</strain>
    </source>
</reference>
<dbReference type="RefSeq" id="WP_031030166.1">
    <property type="nucleotide sequence ID" value="NZ_CBCSFS010000017.1"/>
</dbReference>
<gene>
    <name evidence="3" type="ORF">D8771_34360</name>
</gene>
<feature type="region of interest" description="Disordered" evidence="1">
    <location>
        <begin position="261"/>
        <end position="397"/>
    </location>
</feature>
<evidence type="ECO:0000313" key="3">
    <source>
        <dbReference type="EMBL" id="TGG74683.1"/>
    </source>
</evidence>
<evidence type="ECO:0000313" key="4">
    <source>
        <dbReference type="Proteomes" id="UP000298111"/>
    </source>
</evidence>
<dbReference type="InterPro" id="IPR036691">
    <property type="entry name" value="Endo/exonu/phosph_ase_sf"/>
</dbReference>
<dbReference type="InterPro" id="IPR003539">
    <property type="entry name" value="CD_toxinB"/>
</dbReference>
<evidence type="ECO:0000256" key="1">
    <source>
        <dbReference type="SAM" id="MobiDB-lite"/>
    </source>
</evidence>
<feature type="compositionally biased region" description="Basic and acidic residues" evidence="1">
    <location>
        <begin position="273"/>
        <end position="288"/>
    </location>
</feature>